<dbReference type="InterPro" id="IPR001509">
    <property type="entry name" value="Epimerase_deHydtase"/>
</dbReference>
<organism evidence="2 4">
    <name type="scientific">Bacteroides uniformis</name>
    <dbReference type="NCBI Taxonomy" id="820"/>
    <lineage>
        <taxon>Bacteria</taxon>
        <taxon>Pseudomonadati</taxon>
        <taxon>Bacteroidota</taxon>
        <taxon>Bacteroidia</taxon>
        <taxon>Bacteroidales</taxon>
        <taxon>Bacteroidaceae</taxon>
        <taxon>Bacteroides</taxon>
    </lineage>
</organism>
<evidence type="ECO:0000313" key="3">
    <source>
        <dbReference type="EMBL" id="OUN55513.1"/>
    </source>
</evidence>
<accession>A0A174JME4</accession>
<dbReference type="GO" id="GO:0047732">
    <property type="term" value="F:CDP-abequose epimerase activity"/>
    <property type="evidence" value="ECO:0007669"/>
    <property type="project" value="UniProtKB-EC"/>
</dbReference>
<evidence type="ECO:0000313" key="4">
    <source>
        <dbReference type="Proteomes" id="UP000095766"/>
    </source>
</evidence>
<feature type="domain" description="NAD-dependent epimerase/dehydratase" evidence="1">
    <location>
        <begin position="3"/>
        <end position="219"/>
    </location>
</feature>
<dbReference type="EMBL" id="NFHS01000003">
    <property type="protein sequence ID" value="OUN55513.1"/>
    <property type="molecule type" value="Genomic_DNA"/>
</dbReference>
<dbReference type="SUPFAM" id="SSF51735">
    <property type="entry name" value="NAD(P)-binding Rossmann-fold domains"/>
    <property type="match status" value="1"/>
</dbReference>
<proteinExistence type="predicted"/>
<dbReference type="EC" id="5.1.3.10" evidence="2"/>
<dbReference type="Gene3D" id="3.40.50.720">
    <property type="entry name" value="NAD(P)-binding Rossmann-like Domain"/>
    <property type="match status" value="1"/>
</dbReference>
<reference evidence="2 4" key="1">
    <citation type="submission" date="2015-09" db="EMBL/GenBank/DDBJ databases">
        <authorList>
            <consortium name="Pathogen Informatics"/>
        </authorList>
    </citation>
    <scope>NUCLEOTIDE SEQUENCE [LARGE SCALE GENOMIC DNA]</scope>
    <source>
        <strain evidence="2 4">2789STDY5834898</strain>
    </source>
</reference>
<dbReference type="Pfam" id="PF01370">
    <property type="entry name" value="Epimerase"/>
    <property type="match status" value="1"/>
</dbReference>
<dbReference type="InterPro" id="IPR036291">
    <property type="entry name" value="NAD(P)-bd_dom_sf"/>
</dbReference>
<dbReference type="PANTHER" id="PTHR43245">
    <property type="entry name" value="BIFUNCTIONAL POLYMYXIN RESISTANCE PROTEIN ARNA"/>
    <property type="match status" value="1"/>
</dbReference>
<dbReference type="PANTHER" id="PTHR43245:SF13">
    <property type="entry name" value="UDP-D-APIOSE_UDP-D-XYLOSE SYNTHASE 2"/>
    <property type="match status" value="1"/>
</dbReference>
<dbReference type="Proteomes" id="UP000095766">
    <property type="component" value="Unassembled WGS sequence"/>
</dbReference>
<evidence type="ECO:0000259" key="1">
    <source>
        <dbReference type="Pfam" id="PF01370"/>
    </source>
</evidence>
<dbReference type="InterPro" id="IPR050177">
    <property type="entry name" value="Lipid_A_modif_metabolic_enz"/>
</dbReference>
<keyword evidence="2" id="KW-0413">Isomerase</keyword>
<reference evidence="5" key="2">
    <citation type="submission" date="2017-04" db="EMBL/GenBank/DDBJ databases">
        <title>Function of individual gut microbiota members based on whole genome sequencing of pure cultures obtained from chicken caecum.</title>
        <authorList>
            <person name="Medvecky M."/>
            <person name="Cejkova D."/>
            <person name="Polansky O."/>
            <person name="Karasova D."/>
            <person name="Kubasova T."/>
            <person name="Cizek A."/>
            <person name="Rychlik I."/>
        </authorList>
    </citation>
    <scope>NUCLEOTIDE SEQUENCE [LARGE SCALE GENOMIC DNA]</scope>
    <source>
        <strain evidence="5">An67</strain>
    </source>
</reference>
<evidence type="ECO:0000313" key="2">
    <source>
        <dbReference type="EMBL" id="CUO98350.1"/>
    </source>
</evidence>
<sequence>MKVLLTGITGFVGQNLMPMLLKECPHDGFLTMSLDVKEAEDKYPSALYGNFSHVGINDFKAVEEFNPDVAIHLATVTTARNDTEIIVPMMRANIEFGVLLLDVLSRCPAMKLFVNTGSFAEFRYGNGDFDAAYLYTASKTAFRSFVDYYSTLSGFKYITAIPYSVYGGKMTVKRLMDYIKESMDAENPIDMTLGEQILDFIHVDDIAGFFIHMLKNMEQVLTVPNGTDFHLGTGRGISIRELAEMIEGEYGKKCNINWGGRPYRERDIMYAVAPIAKNMPLIGWKAKIGISEGIKIRE</sequence>
<protein>
    <submittedName>
        <fullName evidence="2 3">Epimerase</fullName>
        <ecNumber evidence="2">5.1.3.10</ecNumber>
    </submittedName>
</protein>
<dbReference type="AlphaFoldDB" id="A0A174JME4"/>
<gene>
    <name evidence="2" type="primary">rfbE</name>
    <name evidence="3" type="ORF">B5G17_07305</name>
    <name evidence="2" type="ORF">ERS852510_00580</name>
</gene>
<dbReference type="Proteomes" id="UP000196329">
    <property type="component" value="Unassembled WGS sequence"/>
</dbReference>
<dbReference type="EMBL" id="CZAO01000002">
    <property type="protein sequence ID" value="CUO98350.1"/>
    <property type="molecule type" value="Genomic_DNA"/>
</dbReference>
<name>A0A174JME4_BACUN</name>
<evidence type="ECO:0000313" key="5">
    <source>
        <dbReference type="Proteomes" id="UP000196329"/>
    </source>
</evidence>
<dbReference type="RefSeq" id="WP_057252528.1">
    <property type="nucleotide sequence ID" value="NZ_CAXTFW010000035.1"/>
</dbReference>
<reference evidence="3" key="3">
    <citation type="journal article" date="2018" name="BMC Genomics">
        <title>Whole genome sequencing and function prediction of 133 gut anaerobes isolated from chicken caecum in pure cultures.</title>
        <authorList>
            <person name="Medvecky M."/>
            <person name="Cejkova D."/>
            <person name="Polansky O."/>
            <person name="Karasova D."/>
            <person name="Kubasova T."/>
            <person name="Cizek A."/>
            <person name="Rychlik I."/>
        </authorList>
    </citation>
    <scope>NUCLEOTIDE SEQUENCE</scope>
    <source>
        <strain evidence="3">An67</strain>
    </source>
</reference>